<evidence type="ECO:0000313" key="1">
    <source>
        <dbReference type="EMBL" id="SMP00937.1"/>
    </source>
</evidence>
<evidence type="ECO:0008006" key="3">
    <source>
        <dbReference type="Google" id="ProtNLM"/>
    </source>
</evidence>
<dbReference type="InterPro" id="IPR009964">
    <property type="entry name" value="DUF1491"/>
</dbReference>
<reference evidence="1 2" key="1">
    <citation type="submission" date="2017-05" db="EMBL/GenBank/DDBJ databases">
        <authorList>
            <person name="Varghese N."/>
            <person name="Submissions S."/>
        </authorList>
    </citation>
    <scope>NUCLEOTIDE SEQUENCE [LARGE SCALE GENOMIC DNA]</scope>
    <source>
        <strain evidence="1 2">DSM 15949</strain>
    </source>
</reference>
<gene>
    <name evidence="1" type="ORF">SAMN06265374_0289</name>
</gene>
<organism evidence="1 2">
    <name type="scientific">Roseibium denhamense</name>
    <dbReference type="NCBI Taxonomy" id="76305"/>
    <lineage>
        <taxon>Bacteria</taxon>
        <taxon>Pseudomonadati</taxon>
        <taxon>Pseudomonadota</taxon>
        <taxon>Alphaproteobacteria</taxon>
        <taxon>Hyphomicrobiales</taxon>
        <taxon>Stappiaceae</taxon>
        <taxon>Roseibium</taxon>
    </lineage>
</organism>
<proteinExistence type="predicted"/>
<evidence type="ECO:0000313" key="2">
    <source>
        <dbReference type="Proteomes" id="UP001157914"/>
    </source>
</evidence>
<dbReference type="Gene3D" id="3.40.1530.20">
    <property type="entry name" value="Protein of unknown function (DUF1491)"/>
    <property type="match status" value="1"/>
</dbReference>
<dbReference type="EMBL" id="FXTT01000001">
    <property type="protein sequence ID" value="SMP00937.1"/>
    <property type="molecule type" value="Genomic_DNA"/>
</dbReference>
<name>A0ABY1N5R3_9HYPH</name>
<accession>A0ABY1N5R3</accession>
<dbReference type="Proteomes" id="UP001157914">
    <property type="component" value="Unassembled WGS sequence"/>
</dbReference>
<dbReference type="RefSeq" id="WP_155189480.1">
    <property type="nucleotide sequence ID" value="NZ_BAAAEA010000001.1"/>
</dbReference>
<comment type="caution">
    <text evidence="1">The sequence shown here is derived from an EMBL/GenBank/DDBJ whole genome shotgun (WGS) entry which is preliminary data.</text>
</comment>
<protein>
    <recommendedName>
        <fullName evidence="3">DUF1491 family protein</fullName>
    </recommendedName>
</protein>
<dbReference type="Pfam" id="PF07372">
    <property type="entry name" value="DUF1491"/>
    <property type="match status" value="1"/>
</dbReference>
<keyword evidence="2" id="KW-1185">Reference proteome</keyword>
<sequence length="126" mass="14031">MMRVTSDLYASALVRCIFTEGGFAAVSKRGAPEAGAVFVLVDRLDGSFDFYGPAPQAMFTAPVDGRLFEPLLSKADREQVDDRLGRESRIDPDYWVIEVEARDGRIDLPLAEDEAPENPADRYFKL</sequence>